<evidence type="ECO:0000256" key="1">
    <source>
        <dbReference type="SAM" id="Phobius"/>
    </source>
</evidence>
<dbReference type="SUPFAM" id="SSF52980">
    <property type="entry name" value="Restriction endonuclease-like"/>
    <property type="match status" value="1"/>
</dbReference>
<dbReference type="RefSeq" id="WP_166639106.1">
    <property type="nucleotide sequence ID" value="NZ_SNYJ01000001.1"/>
</dbReference>
<organism evidence="3 4">
    <name type="scientific">Aureibacillus halotolerans</name>
    <dbReference type="NCBI Taxonomy" id="1508390"/>
    <lineage>
        <taxon>Bacteria</taxon>
        <taxon>Bacillati</taxon>
        <taxon>Bacillota</taxon>
        <taxon>Bacilli</taxon>
        <taxon>Bacillales</taxon>
        <taxon>Bacillaceae</taxon>
        <taxon>Aureibacillus</taxon>
    </lineage>
</organism>
<sequence>MNIEAFFSGWISIGLSLLILITFIILIVKRRKRKKFDVAKITIADIDRMDGAEFEDYLAVLLSSIGLRTFQTAKSRDFGADLLIYSDEGVPFVIQAKRYSAKLGLQSVQEAFTAATFYGADRGIVVTSAEDVTLACWQLAEKTGTSILIREDIMELITLTKGGQVEEATQILLAMDYPELSAYTPNLKETYIERGRYQAGEYFMRKS</sequence>
<dbReference type="GO" id="GO:0009307">
    <property type="term" value="P:DNA restriction-modification system"/>
    <property type="evidence" value="ECO:0007669"/>
    <property type="project" value="InterPro"/>
</dbReference>
<dbReference type="GO" id="GO:0003677">
    <property type="term" value="F:DNA binding"/>
    <property type="evidence" value="ECO:0007669"/>
    <property type="project" value="InterPro"/>
</dbReference>
<dbReference type="EMBL" id="SNYJ01000001">
    <property type="protein sequence ID" value="TDQ42777.1"/>
    <property type="molecule type" value="Genomic_DNA"/>
</dbReference>
<name>A0A4V3D671_9BACI</name>
<evidence type="ECO:0000259" key="2">
    <source>
        <dbReference type="Pfam" id="PF04471"/>
    </source>
</evidence>
<dbReference type="InterPro" id="IPR011335">
    <property type="entry name" value="Restrct_endonuc-II-like"/>
</dbReference>
<feature type="transmembrane region" description="Helical" evidence="1">
    <location>
        <begin position="6"/>
        <end position="28"/>
    </location>
</feature>
<reference evidence="3 4" key="1">
    <citation type="submission" date="2019-03" db="EMBL/GenBank/DDBJ databases">
        <title>Genomic Encyclopedia of Type Strains, Phase IV (KMG-IV): sequencing the most valuable type-strain genomes for metagenomic binning, comparative biology and taxonomic classification.</title>
        <authorList>
            <person name="Goeker M."/>
        </authorList>
    </citation>
    <scope>NUCLEOTIDE SEQUENCE [LARGE SCALE GENOMIC DNA]</scope>
    <source>
        <strain evidence="3 4">DSM 28697</strain>
    </source>
</reference>
<feature type="domain" description="Restriction endonuclease type IV Mrr" evidence="2">
    <location>
        <begin position="46"/>
        <end position="152"/>
    </location>
</feature>
<dbReference type="AlphaFoldDB" id="A0A4V3D671"/>
<gene>
    <name evidence="3" type="ORF">EV213_101206</name>
</gene>
<keyword evidence="4" id="KW-1185">Reference proteome</keyword>
<dbReference type="InterPro" id="IPR007560">
    <property type="entry name" value="Restrct_endonuc_IV_Mrr"/>
</dbReference>
<comment type="caution">
    <text evidence="3">The sequence shown here is derived from an EMBL/GenBank/DDBJ whole genome shotgun (WGS) entry which is preliminary data.</text>
</comment>
<dbReference type="Gene3D" id="3.40.1350.10">
    <property type="match status" value="1"/>
</dbReference>
<keyword evidence="1" id="KW-0812">Transmembrane</keyword>
<dbReference type="Proteomes" id="UP000295632">
    <property type="component" value="Unassembled WGS sequence"/>
</dbReference>
<dbReference type="PANTHER" id="PTHR30015">
    <property type="entry name" value="MRR RESTRICTION SYSTEM PROTEIN"/>
    <property type="match status" value="1"/>
</dbReference>
<proteinExistence type="predicted"/>
<evidence type="ECO:0000313" key="4">
    <source>
        <dbReference type="Proteomes" id="UP000295632"/>
    </source>
</evidence>
<keyword evidence="1" id="KW-1133">Transmembrane helix</keyword>
<dbReference type="InterPro" id="IPR011856">
    <property type="entry name" value="tRNA_endonuc-like_dom_sf"/>
</dbReference>
<dbReference type="InterPro" id="IPR052906">
    <property type="entry name" value="Type_IV_Methyl-Rstrct_Enzyme"/>
</dbReference>
<dbReference type="Pfam" id="PF04471">
    <property type="entry name" value="Mrr_cat"/>
    <property type="match status" value="1"/>
</dbReference>
<dbReference type="GO" id="GO:0015666">
    <property type="term" value="F:restriction endodeoxyribonuclease activity"/>
    <property type="evidence" value="ECO:0007669"/>
    <property type="project" value="TreeGrafter"/>
</dbReference>
<evidence type="ECO:0000313" key="3">
    <source>
        <dbReference type="EMBL" id="TDQ42777.1"/>
    </source>
</evidence>
<dbReference type="PANTHER" id="PTHR30015:SF6">
    <property type="entry name" value="SLL1429 PROTEIN"/>
    <property type="match status" value="1"/>
</dbReference>
<keyword evidence="1" id="KW-0472">Membrane</keyword>
<protein>
    <submittedName>
        <fullName evidence="3">Restriction system protein</fullName>
    </submittedName>
</protein>
<accession>A0A4V3D671</accession>